<dbReference type="InterPro" id="IPR015422">
    <property type="entry name" value="PyrdxlP-dep_Trfase_small"/>
</dbReference>
<dbReference type="EMBL" id="FQVK01000016">
    <property type="protein sequence ID" value="SHF08525.1"/>
    <property type="molecule type" value="Genomic_DNA"/>
</dbReference>
<feature type="domain" description="Aminotransferase class I/classII large" evidence="6">
    <location>
        <begin position="39"/>
        <end position="382"/>
    </location>
</feature>
<dbReference type="GO" id="GO:0047804">
    <property type="term" value="F:cysteine-S-conjugate beta-lyase activity"/>
    <property type="evidence" value="ECO:0007669"/>
    <property type="project" value="UniProtKB-EC"/>
</dbReference>
<reference evidence="7 8" key="1">
    <citation type="submission" date="2016-11" db="EMBL/GenBank/DDBJ databases">
        <authorList>
            <person name="Varghese N."/>
            <person name="Submissions S."/>
        </authorList>
    </citation>
    <scope>NUCLEOTIDE SEQUENCE [LARGE SCALE GENOMIC DNA]</scope>
    <source>
        <strain evidence="7 8">DSM 29341</strain>
    </source>
</reference>
<dbReference type="EC" id="4.4.1.13" evidence="2"/>
<evidence type="ECO:0000256" key="1">
    <source>
        <dbReference type="ARBA" id="ARBA00001933"/>
    </source>
</evidence>
<organism evidence="7 8">
    <name type="scientific">Ruegeria intermedia</name>
    <dbReference type="NCBI Taxonomy" id="996115"/>
    <lineage>
        <taxon>Bacteria</taxon>
        <taxon>Pseudomonadati</taxon>
        <taxon>Pseudomonadota</taxon>
        <taxon>Alphaproteobacteria</taxon>
        <taxon>Rhodobacterales</taxon>
        <taxon>Roseobacteraceae</taxon>
        <taxon>Ruegeria</taxon>
    </lineage>
</organism>
<gene>
    <name evidence="7" type="ORF">SAMN05444279_11697</name>
</gene>
<evidence type="ECO:0000313" key="8">
    <source>
        <dbReference type="Proteomes" id="UP000325134"/>
    </source>
</evidence>
<dbReference type="Pfam" id="PF00155">
    <property type="entry name" value="Aminotran_1_2"/>
    <property type="match status" value="1"/>
</dbReference>
<dbReference type="AlphaFoldDB" id="A0A1M4YRV4"/>
<name>A0A1M4YRV4_9RHOB</name>
<dbReference type="InterPro" id="IPR015424">
    <property type="entry name" value="PyrdxlP-dep_Trfase"/>
</dbReference>
<dbReference type="CDD" id="cd00609">
    <property type="entry name" value="AAT_like"/>
    <property type="match status" value="1"/>
</dbReference>
<dbReference type="OrthoDB" id="3224382at2"/>
<evidence type="ECO:0000256" key="4">
    <source>
        <dbReference type="ARBA" id="ARBA00023239"/>
    </source>
</evidence>
<dbReference type="InterPro" id="IPR015421">
    <property type="entry name" value="PyrdxlP-dep_Trfase_major"/>
</dbReference>
<dbReference type="RefSeq" id="WP_149776370.1">
    <property type="nucleotide sequence ID" value="NZ_FQVK01000016.1"/>
</dbReference>
<dbReference type="SUPFAM" id="SSF53383">
    <property type="entry name" value="PLP-dependent transferases"/>
    <property type="match status" value="1"/>
</dbReference>
<evidence type="ECO:0000256" key="5">
    <source>
        <dbReference type="ARBA" id="ARBA00037974"/>
    </source>
</evidence>
<comment type="cofactor">
    <cofactor evidence="1">
        <name>pyridoxal 5'-phosphate</name>
        <dbReference type="ChEBI" id="CHEBI:597326"/>
    </cofactor>
</comment>
<dbReference type="InterPro" id="IPR004839">
    <property type="entry name" value="Aminotransferase_I/II_large"/>
</dbReference>
<comment type="similarity">
    <text evidence="5">Belongs to the class-II pyridoxal-phosphate-dependent aminotransferase family. MalY/PatB cystathionine beta-lyase subfamily.</text>
</comment>
<proteinExistence type="inferred from homology"/>
<dbReference type="PANTHER" id="PTHR43525:SF1">
    <property type="entry name" value="PROTEIN MALY"/>
    <property type="match status" value="1"/>
</dbReference>
<protein>
    <recommendedName>
        <fullName evidence="2">cysteine-S-conjugate beta-lyase</fullName>
        <ecNumber evidence="2">4.4.1.13</ecNumber>
    </recommendedName>
</protein>
<dbReference type="Proteomes" id="UP000325134">
    <property type="component" value="Unassembled WGS sequence"/>
</dbReference>
<evidence type="ECO:0000313" key="7">
    <source>
        <dbReference type="EMBL" id="SHF08525.1"/>
    </source>
</evidence>
<dbReference type="Gene3D" id="3.40.640.10">
    <property type="entry name" value="Type I PLP-dependent aspartate aminotransferase-like (Major domain)"/>
    <property type="match status" value="1"/>
</dbReference>
<keyword evidence="4 7" id="KW-0456">Lyase</keyword>
<dbReference type="InterPro" id="IPR051798">
    <property type="entry name" value="Class-II_PLP-Dep_Aminotrans"/>
</dbReference>
<keyword evidence="3" id="KW-0663">Pyridoxal phosphate</keyword>
<dbReference type="PANTHER" id="PTHR43525">
    <property type="entry name" value="PROTEIN MALY"/>
    <property type="match status" value="1"/>
</dbReference>
<dbReference type="NCBIfam" id="TIGR04350">
    <property type="entry name" value="C_S_lyase_PatB"/>
    <property type="match status" value="1"/>
</dbReference>
<evidence type="ECO:0000256" key="2">
    <source>
        <dbReference type="ARBA" id="ARBA00012224"/>
    </source>
</evidence>
<dbReference type="GO" id="GO:0030170">
    <property type="term" value="F:pyridoxal phosphate binding"/>
    <property type="evidence" value="ECO:0007669"/>
    <property type="project" value="InterPro"/>
</dbReference>
<evidence type="ECO:0000259" key="6">
    <source>
        <dbReference type="Pfam" id="PF00155"/>
    </source>
</evidence>
<evidence type="ECO:0000256" key="3">
    <source>
        <dbReference type="ARBA" id="ARBA00022898"/>
    </source>
</evidence>
<accession>A0A1M4YRV4</accession>
<sequence>MTFNDLIDRRGTFSSKWDKMEQLFGVSPEDGLAMWTADSDYATAPCVIEAVRRAADHGVFGYSWQHPAYLQAVQWWMQNRHDWAIDTDWVLTTQGLGNAIALSLDVWTEPGDGVVIFTPVYHEFAHKVNKTGRRVVECPLVRAGDTYEIDLDDAQSRLDGSERMLIWCSPQNPSGRVWTVDELRAVAAFAERNGLILISDEIHHDLVYPGHKFVPMDVAAPDARPWTVTLTAASKTFNIAGQRTGNMIIPDETLRAQMRHRLNTLDYDPSALGVAMITAAYTPEGAEWVDAQIDHLNGNRALFDATISEIPGLWSMPLQATYLAWVDFSGTGMDHAEFVRRLRQDAQIATSPGPGFGTGGETFERFNLATQRTRVEEACARLKAAFSDLQ</sequence>
<keyword evidence="8" id="KW-1185">Reference proteome</keyword>
<dbReference type="InterPro" id="IPR027619">
    <property type="entry name" value="C-S_lyase_PatB-like"/>
</dbReference>
<dbReference type="Gene3D" id="3.90.1150.10">
    <property type="entry name" value="Aspartate Aminotransferase, domain 1"/>
    <property type="match status" value="1"/>
</dbReference>